<gene>
    <name evidence="2" type="ORF">VNO77_20635</name>
</gene>
<sequence>MMVLEASESLGRNDPRRKDKSKFDSRIELWNFLEKQSYGYGFSRKNLFIELNPLKMTCTALVNVLRLLTM</sequence>
<comment type="caution">
    <text evidence="2">The sequence shown here is derived from an EMBL/GenBank/DDBJ whole genome shotgun (WGS) entry which is preliminary data.</text>
</comment>
<organism evidence="2 3">
    <name type="scientific">Canavalia gladiata</name>
    <name type="common">Sword bean</name>
    <name type="synonym">Dolichos gladiatus</name>
    <dbReference type="NCBI Taxonomy" id="3824"/>
    <lineage>
        <taxon>Eukaryota</taxon>
        <taxon>Viridiplantae</taxon>
        <taxon>Streptophyta</taxon>
        <taxon>Embryophyta</taxon>
        <taxon>Tracheophyta</taxon>
        <taxon>Spermatophyta</taxon>
        <taxon>Magnoliopsida</taxon>
        <taxon>eudicotyledons</taxon>
        <taxon>Gunneridae</taxon>
        <taxon>Pentapetalae</taxon>
        <taxon>rosids</taxon>
        <taxon>fabids</taxon>
        <taxon>Fabales</taxon>
        <taxon>Fabaceae</taxon>
        <taxon>Papilionoideae</taxon>
        <taxon>50 kb inversion clade</taxon>
        <taxon>NPAAA clade</taxon>
        <taxon>indigoferoid/millettioid clade</taxon>
        <taxon>Phaseoleae</taxon>
        <taxon>Canavalia</taxon>
    </lineage>
</organism>
<keyword evidence="3" id="KW-1185">Reference proteome</keyword>
<proteinExistence type="predicted"/>
<evidence type="ECO:0000256" key="1">
    <source>
        <dbReference type="SAM" id="MobiDB-lite"/>
    </source>
</evidence>
<dbReference type="Proteomes" id="UP001367508">
    <property type="component" value="Unassembled WGS sequence"/>
</dbReference>
<dbReference type="EMBL" id="JAYMYQ010000004">
    <property type="protein sequence ID" value="KAK7339947.1"/>
    <property type="molecule type" value="Genomic_DNA"/>
</dbReference>
<protein>
    <submittedName>
        <fullName evidence="2">Uncharacterized protein</fullName>
    </submittedName>
</protein>
<dbReference type="AlphaFoldDB" id="A0AAN9QLL1"/>
<evidence type="ECO:0000313" key="2">
    <source>
        <dbReference type="EMBL" id="KAK7339947.1"/>
    </source>
</evidence>
<feature type="compositionally biased region" description="Basic and acidic residues" evidence="1">
    <location>
        <begin position="11"/>
        <end position="21"/>
    </location>
</feature>
<accession>A0AAN9QLL1</accession>
<feature type="region of interest" description="Disordered" evidence="1">
    <location>
        <begin position="1"/>
        <end position="21"/>
    </location>
</feature>
<reference evidence="2 3" key="1">
    <citation type="submission" date="2024-01" db="EMBL/GenBank/DDBJ databases">
        <title>The genomes of 5 underutilized Papilionoideae crops provide insights into root nodulation and disease resistanc.</title>
        <authorList>
            <person name="Jiang F."/>
        </authorList>
    </citation>
    <scope>NUCLEOTIDE SEQUENCE [LARGE SCALE GENOMIC DNA]</scope>
    <source>
        <strain evidence="2">LVBAO_FW01</strain>
        <tissue evidence="2">Leaves</tissue>
    </source>
</reference>
<evidence type="ECO:0000313" key="3">
    <source>
        <dbReference type="Proteomes" id="UP001367508"/>
    </source>
</evidence>
<name>A0AAN9QLL1_CANGL</name>